<evidence type="ECO:0000313" key="1">
    <source>
        <dbReference type="EMBL" id="CAD7704138.1"/>
    </source>
</evidence>
<dbReference type="EMBL" id="CAJHUC010002656">
    <property type="protein sequence ID" value="CAD7704138.1"/>
    <property type="molecule type" value="Genomic_DNA"/>
</dbReference>
<accession>A0A8S1JAX1</accession>
<name>A0A8S1JAX1_9CHLO</name>
<organism evidence="1 2">
    <name type="scientific">Ostreobium quekettii</name>
    <dbReference type="NCBI Taxonomy" id="121088"/>
    <lineage>
        <taxon>Eukaryota</taxon>
        <taxon>Viridiplantae</taxon>
        <taxon>Chlorophyta</taxon>
        <taxon>core chlorophytes</taxon>
        <taxon>Ulvophyceae</taxon>
        <taxon>TCBD clade</taxon>
        <taxon>Bryopsidales</taxon>
        <taxon>Ostreobineae</taxon>
        <taxon>Ostreobiaceae</taxon>
        <taxon>Ostreobium</taxon>
    </lineage>
</organism>
<reference evidence="1" key="1">
    <citation type="submission" date="2020-12" db="EMBL/GenBank/DDBJ databases">
        <authorList>
            <person name="Iha C."/>
        </authorList>
    </citation>
    <scope>NUCLEOTIDE SEQUENCE</scope>
</reference>
<gene>
    <name evidence="1" type="ORF">OSTQU699_LOCUS9495</name>
</gene>
<sequence length="265" mass="29618">MPSRRDCTDMSQEWWTALRHSTCSSECYDFSDDDLEGQHQVIHMLNQDATSVVGSCVQQEGNHQYEWSTRRRMVNKLRKPVVVLQDSPAGSATRGSGHAQRSRKTCHDSNQQKTCCPQCQQSCRRLALQCHKQQKQISSQALRLGGQTAAVRAMEEALQSKDAALAMLQQALDDKTVALARMRAAQRLKPRQRTRSMTAMKSALGKESELATKVKLLESQARRQRLCTTACPSFRHSSVRSANKELPQKGNCGKNGSCLLHCVST</sequence>
<comment type="caution">
    <text evidence="1">The sequence shown here is derived from an EMBL/GenBank/DDBJ whole genome shotgun (WGS) entry which is preliminary data.</text>
</comment>
<protein>
    <submittedName>
        <fullName evidence="1">Uncharacterized protein</fullName>
    </submittedName>
</protein>
<keyword evidence="2" id="KW-1185">Reference proteome</keyword>
<proteinExistence type="predicted"/>
<dbReference type="AlphaFoldDB" id="A0A8S1JAX1"/>
<evidence type="ECO:0000313" key="2">
    <source>
        <dbReference type="Proteomes" id="UP000708148"/>
    </source>
</evidence>
<dbReference type="Proteomes" id="UP000708148">
    <property type="component" value="Unassembled WGS sequence"/>
</dbReference>